<evidence type="ECO:0000313" key="1">
    <source>
        <dbReference type="EMBL" id="NKW11249.1"/>
    </source>
</evidence>
<dbReference type="AlphaFoldDB" id="A0A7X6JBP1"/>
<proteinExistence type="predicted"/>
<name>A0A7X6JBP1_9HYPH</name>
<protein>
    <submittedName>
        <fullName evidence="1">Uncharacterized protein</fullName>
    </submittedName>
</protein>
<sequence length="55" mass="6223">MNSTDPVVVSLRDKAIDRYLRGGFKTDDPIVNQLLIGEKGKFSMVLLEMQLRGQE</sequence>
<dbReference type="Proteomes" id="UP000558475">
    <property type="component" value="Unassembled WGS sequence"/>
</dbReference>
<reference evidence="1 2" key="1">
    <citation type="submission" date="2020-04" db="EMBL/GenBank/DDBJ databases">
        <title>Whole genome sequencing of clinical and environmental type strains of Ochrobactrum.</title>
        <authorList>
            <person name="Dharne M."/>
        </authorList>
    </citation>
    <scope>NUCLEOTIDE SEQUENCE [LARGE SCALE GENOMIC DNA]</scope>
    <source>
        <strain evidence="1 2">DSM 13340</strain>
    </source>
</reference>
<accession>A0A7X6JBP1</accession>
<evidence type="ECO:0000313" key="2">
    <source>
        <dbReference type="Proteomes" id="UP000558475"/>
    </source>
</evidence>
<comment type="caution">
    <text evidence="1">The sequence shown here is derived from an EMBL/GenBank/DDBJ whole genome shotgun (WGS) entry which is preliminary data.</text>
</comment>
<dbReference type="EMBL" id="JAAXZB010000005">
    <property type="protein sequence ID" value="NKW11249.1"/>
    <property type="molecule type" value="Genomic_DNA"/>
</dbReference>
<organism evidence="1 2">
    <name type="scientific">Brucella tritici</name>
    <dbReference type="NCBI Taxonomy" id="94626"/>
    <lineage>
        <taxon>Bacteria</taxon>
        <taxon>Pseudomonadati</taxon>
        <taxon>Pseudomonadota</taxon>
        <taxon>Alphaproteobacteria</taxon>
        <taxon>Hyphomicrobiales</taxon>
        <taxon>Brucellaceae</taxon>
        <taxon>Brucella/Ochrobactrum group</taxon>
        <taxon>Brucella</taxon>
    </lineage>
</organism>
<gene>
    <name evidence="1" type="ORF">HGG76_26980</name>
</gene>